<dbReference type="Proteomes" id="UP000054988">
    <property type="component" value="Unassembled WGS sequence"/>
</dbReference>
<accession>A0A0W0EX23</accession>
<sequence length="220" mass="24834">MQPSRSFEDFSVDADSRRLSIASILSNSEQPPSSAMFSFGYPVLPDPWVACATQSPSLEFNPTYASTLQYQHPYEPTPQFLDFLNDFTCNPQSPSAESQSGTLSSPTYTQSTTTTDHVPSPPEPRRRAPVTTESERRRVLENDPWCDISRLTPHSVVCKGCGKELTLDKGPTRKYYPGHWKYHRSRCLAIRIKSEAMGLRGDDGYWDAYTTSRKAPRSRK</sequence>
<evidence type="ECO:0000256" key="1">
    <source>
        <dbReference type="SAM" id="MobiDB-lite"/>
    </source>
</evidence>
<feature type="compositionally biased region" description="Low complexity" evidence="1">
    <location>
        <begin position="102"/>
        <end position="115"/>
    </location>
</feature>
<feature type="compositionally biased region" description="Polar residues" evidence="1">
    <location>
        <begin position="91"/>
        <end position="101"/>
    </location>
</feature>
<evidence type="ECO:0000313" key="3">
    <source>
        <dbReference type="Proteomes" id="UP000054988"/>
    </source>
</evidence>
<organism evidence="2 3">
    <name type="scientific">Moniliophthora roreri</name>
    <name type="common">Frosty pod rot fungus</name>
    <name type="synonym">Monilia roreri</name>
    <dbReference type="NCBI Taxonomy" id="221103"/>
    <lineage>
        <taxon>Eukaryota</taxon>
        <taxon>Fungi</taxon>
        <taxon>Dikarya</taxon>
        <taxon>Basidiomycota</taxon>
        <taxon>Agaricomycotina</taxon>
        <taxon>Agaricomycetes</taxon>
        <taxon>Agaricomycetidae</taxon>
        <taxon>Agaricales</taxon>
        <taxon>Marasmiineae</taxon>
        <taxon>Marasmiaceae</taxon>
        <taxon>Moniliophthora</taxon>
    </lineage>
</organism>
<feature type="region of interest" description="Disordered" evidence="1">
    <location>
        <begin position="91"/>
        <end position="136"/>
    </location>
</feature>
<protein>
    <submittedName>
        <fullName evidence="2">Uncharacterized protein</fullName>
    </submittedName>
</protein>
<proteinExistence type="predicted"/>
<dbReference type="AlphaFoldDB" id="A0A0W0EX23"/>
<reference evidence="2 3" key="1">
    <citation type="submission" date="2015-12" db="EMBL/GenBank/DDBJ databases">
        <title>Draft genome sequence of Moniliophthora roreri, the causal agent of frosty pod rot of cacao.</title>
        <authorList>
            <person name="Aime M.C."/>
            <person name="Diaz-Valderrama J.R."/>
            <person name="Kijpornyongpan T."/>
            <person name="Phillips-Mora W."/>
        </authorList>
    </citation>
    <scope>NUCLEOTIDE SEQUENCE [LARGE SCALE GENOMIC DNA]</scope>
    <source>
        <strain evidence="2 3">MCA 2952</strain>
    </source>
</reference>
<dbReference type="EMBL" id="LATX01002469">
    <property type="protein sequence ID" value="KTB28632.1"/>
    <property type="molecule type" value="Genomic_DNA"/>
</dbReference>
<gene>
    <name evidence="2" type="ORF">WG66_18835</name>
</gene>
<evidence type="ECO:0000313" key="2">
    <source>
        <dbReference type="EMBL" id="KTB28632.1"/>
    </source>
</evidence>
<comment type="caution">
    <text evidence="2">The sequence shown here is derived from an EMBL/GenBank/DDBJ whole genome shotgun (WGS) entry which is preliminary data.</text>
</comment>
<name>A0A0W0EX23_MONRR</name>